<organism evidence="10">
    <name type="scientific">Bactrocera latifrons</name>
    <name type="common">Malaysian fruit fly</name>
    <name type="synonym">Chaetodacus latifrons</name>
    <dbReference type="NCBI Taxonomy" id="174628"/>
    <lineage>
        <taxon>Eukaryota</taxon>
        <taxon>Metazoa</taxon>
        <taxon>Ecdysozoa</taxon>
        <taxon>Arthropoda</taxon>
        <taxon>Hexapoda</taxon>
        <taxon>Insecta</taxon>
        <taxon>Pterygota</taxon>
        <taxon>Neoptera</taxon>
        <taxon>Endopterygota</taxon>
        <taxon>Diptera</taxon>
        <taxon>Brachycera</taxon>
        <taxon>Muscomorpha</taxon>
        <taxon>Tephritoidea</taxon>
        <taxon>Tephritidae</taxon>
        <taxon>Bactrocera</taxon>
        <taxon>Bactrocera</taxon>
    </lineage>
</organism>
<feature type="domain" description="C2H2-type" evidence="9">
    <location>
        <begin position="697"/>
        <end position="725"/>
    </location>
</feature>
<keyword evidence="3" id="KW-0677">Repeat</keyword>
<dbReference type="FunFam" id="3.30.160.60:FF:001498">
    <property type="entry name" value="Zinc finger protein 404"/>
    <property type="match status" value="1"/>
</dbReference>
<keyword evidence="4 7" id="KW-0863">Zinc-finger</keyword>
<comment type="subcellular location">
    <subcellularLocation>
        <location evidence="1">Nucleus</location>
    </subcellularLocation>
</comment>
<keyword evidence="2" id="KW-0479">Metal-binding</keyword>
<dbReference type="GO" id="GO:0005634">
    <property type="term" value="C:nucleus"/>
    <property type="evidence" value="ECO:0007669"/>
    <property type="project" value="UniProtKB-SubCell"/>
</dbReference>
<dbReference type="FunFam" id="3.30.160.60:FF:000446">
    <property type="entry name" value="Zinc finger protein"/>
    <property type="match status" value="1"/>
</dbReference>
<proteinExistence type="predicted"/>
<dbReference type="PANTHER" id="PTHR16515">
    <property type="entry name" value="PR DOMAIN ZINC FINGER PROTEIN"/>
    <property type="match status" value="1"/>
</dbReference>
<dbReference type="PROSITE" id="PS00028">
    <property type="entry name" value="ZINC_FINGER_C2H2_1"/>
    <property type="match status" value="9"/>
</dbReference>
<dbReference type="AlphaFoldDB" id="A0A0K8TY31"/>
<accession>A0A0K8TY31</accession>
<evidence type="ECO:0000256" key="3">
    <source>
        <dbReference type="ARBA" id="ARBA00022737"/>
    </source>
</evidence>
<dbReference type="GO" id="GO:0032502">
    <property type="term" value="P:developmental process"/>
    <property type="evidence" value="ECO:0007669"/>
    <property type="project" value="UniProtKB-ARBA"/>
</dbReference>
<sequence length="829" mass="94074">MMNTSEEEFTNSDAWLSEQLFAQLKEFNSDYREKSVIDSSTTFTFPSGSLSCITEDEPQDLTKTRLENYESGFKLPTTTNITPFDINDVLDLSNITGRGTEPAFLDLVGTVPLTPFATPIPEPIVMVNETVKQTTGSFDATEEELKLLQFLETQPQSSPLDTKLYIPPDVPPSAYRIVKCSNCNCLFDIISFQSHICDYDEHHNLIIPPAASTPINKPIKEEPLLPPEPACIRLLRENQIRIRRFLKDELKYDVNASINNNLNNSSSTLGNTSNTSTGSTSSNTASKKQDGPHECTLCERKFVHASGLLRHMEKHAMDLIPTPGASSGGKTTSSQCSSLQSVNGLRVVIKCTLCGRVFFEPFAAFKHLCSHFPGSMQEEKEFDNCAEIPYESYVDDAMNFLKMEINNCAGPLTVHGDKSPVYLKMVILSCILQCEFCDFVFSEVSYLFVHSACHLPERRFECFSCDIHMRTSKEICAHWQAECVFMRENLKVHQASTQRYFVCNVCENKFQSLDQLHEHRYTAYHFFPRLNKCLGVLQLPCEYCDVVFEFAQECVAHYEEKHYKKYKRDKDGTGSSSKTRQYLCDMCGKSYTQSSHLWQHLRFHQGVKPFACKEPGCTRKFTIRPDLNDHIRKCHTGERPYHCLVCGKRFLTGSVFYQHRLIHRGERRYECEECGKRFYRADALKNHQRIHTGEKPFGCLFCTKNFRQRGDRDKHIRARHSHLDANARLMMQMQKLQLEAAAAAAAAQAVVQQQHANNAAISMSGIPTVTPTLMSMPSVSNDVIDGLEPSLDPNEVVMIGNVAFPKSMFESIIPDIDEESALRAMEQLQ</sequence>
<reference evidence="10" key="1">
    <citation type="submission" date="2015-06" db="EMBL/GenBank/DDBJ databases">
        <authorList>
            <person name="Hoefler B.C."/>
            <person name="Straight P.D."/>
        </authorList>
    </citation>
    <scope>NUCLEOTIDE SEQUENCE</scope>
</reference>
<feature type="domain" description="C2H2-type" evidence="9">
    <location>
        <begin position="501"/>
        <end position="530"/>
    </location>
</feature>
<dbReference type="PROSITE" id="PS50157">
    <property type="entry name" value="ZINC_FINGER_C2H2_2"/>
    <property type="match status" value="8"/>
</dbReference>
<feature type="domain" description="C2H2-type" evidence="9">
    <location>
        <begin position="610"/>
        <end position="640"/>
    </location>
</feature>
<dbReference type="InterPro" id="IPR036236">
    <property type="entry name" value="Znf_C2H2_sf"/>
</dbReference>
<dbReference type="GO" id="GO:0010468">
    <property type="term" value="P:regulation of gene expression"/>
    <property type="evidence" value="ECO:0007669"/>
    <property type="project" value="TreeGrafter"/>
</dbReference>
<feature type="domain" description="C2H2-type" evidence="9">
    <location>
        <begin position="432"/>
        <end position="459"/>
    </location>
</feature>
<protein>
    <submittedName>
        <fullName evidence="10">Testis-specific zinc finger protein topi</fullName>
    </submittedName>
</protein>
<dbReference type="InterPro" id="IPR013087">
    <property type="entry name" value="Znf_C2H2_type"/>
</dbReference>
<dbReference type="FunFam" id="3.30.160.60:FF:000202">
    <property type="entry name" value="Zinc finger protein 574"/>
    <property type="match status" value="1"/>
</dbReference>
<feature type="domain" description="C2H2-type" evidence="9">
    <location>
        <begin position="293"/>
        <end position="320"/>
    </location>
</feature>
<feature type="domain" description="C2H2-type" evidence="9">
    <location>
        <begin position="669"/>
        <end position="696"/>
    </location>
</feature>
<dbReference type="GO" id="GO:0003677">
    <property type="term" value="F:DNA binding"/>
    <property type="evidence" value="ECO:0007669"/>
    <property type="project" value="UniProtKB-KW"/>
</dbReference>
<evidence type="ECO:0000256" key="7">
    <source>
        <dbReference type="PROSITE-ProRule" id="PRU00042"/>
    </source>
</evidence>
<dbReference type="Pfam" id="PF00096">
    <property type="entry name" value="zf-C2H2"/>
    <property type="match status" value="3"/>
</dbReference>
<dbReference type="FunFam" id="3.30.160.60:FF:001102">
    <property type="entry name" value="Transcription factor IIIA"/>
    <property type="match status" value="1"/>
</dbReference>
<dbReference type="GeneID" id="108975571"/>
<evidence type="ECO:0000256" key="2">
    <source>
        <dbReference type="ARBA" id="ARBA00022723"/>
    </source>
</evidence>
<evidence type="ECO:0000313" key="10">
    <source>
        <dbReference type="EMBL" id="JAI19379.1"/>
    </source>
</evidence>
<dbReference type="OrthoDB" id="3437960at2759"/>
<keyword evidence="5" id="KW-0862">Zinc</keyword>
<feature type="compositionally biased region" description="Low complexity" evidence="8">
    <location>
        <begin position="263"/>
        <end position="286"/>
    </location>
</feature>
<evidence type="ECO:0000256" key="5">
    <source>
        <dbReference type="ARBA" id="ARBA00022833"/>
    </source>
</evidence>
<evidence type="ECO:0000256" key="8">
    <source>
        <dbReference type="SAM" id="MobiDB-lite"/>
    </source>
</evidence>
<dbReference type="InterPro" id="IPR050331">
    <property type="entry name" value="Zinc_finger"/>
</dbReference>
<dbReference type="GO" id="GO:0008270">
    <property type="term" value="F:zinc ion binding"/>
    <property type="evidence" value="ECO:0007669"/>
    <property type="project" value="UniProtKB-KW"/>
</dbReference>
<feature type="region of interest" description="Disordered" evidence="8">
    <location>
        <begin position="263"/>
        <end position="292"/>
    </location>
</feature>
<dbReference type="EMBL" id="GDHF01032935">
    <property type="protein sequence ID" value="JAI19379.1"/>
    <property type="molecule type" value="Transcribed_RNA"/>
</dbReference>
<evidence type="ECO:0000256" key="6">
    <source>
        <dbReference type="ARBA" id="ARBA00023242"/>
    </source>
</evidence>
<dbReference type="PANTHER" id="PTHR16515:SF66">
    <property type="entry name" value="C2H2-TYPE DOMAIN-CONTAINING PROTEIN"/>
    <property type="match status" value="1"/>
</dbReference>
<feature type="domain" description="C2H2-type" evidence="9">
    <location>
        <begin position="641"/>
        <end position="668"/>
    </location>
</feature>
<dbReference type="SMART" id="SM00355">
    <property type="entry name" value="ZnF_C2H2"/>
    <property type="match status" value="10"/>
</dbReference>
<feature type="domain" description="C2H2-type" evidence="9">
    <location>
        <begin position="582"/>
        <end position="609"/>
    </location>
</feature>
<dbReference type="Gene3D" id="3.30.160.60">
    <property type="entry name" value="Classic Zinc Finger"/>
    <property type="match status" value="6"/>
</dbReference>
<keyword evidence="6" id="KW-0539">Nucleus</keyword>
<dbReference type="SUPFAM" id="SSF57667">
    <property type="entry name" value="beta-beta-alpha zinc fingers"/>
    <property type="match status" value="3"/>
</dbReference>
<gene>
    <name evidence="10" type="primary">topi</name>
    <name evidence="10" type="ORF">c0_g1_i1</name>
</gene>
<evidence type="ECO:0000256" key="4">
    <source>
        <dbReference type="ARBA" id="ARBA00022771"/>
    </source>
</evidence>
<name>A0A0K8TY31_BACLA</name>
<evidence type="ECO:0000256" key="1">
    <source>
        <dbReference type="ARBA" id="ARBA00004123"/>
    </source>
</evidence>
<evidence type="ECO:0000259" key="9">
    <source>
        <dbReference type="PROSITE" id="PS50157"/>
    </source>
</evidence>